<dbReference type="PANTHER" id="PTHR10638:SF20">
    <property type="entry name" value="AMINE OXIDASE"/>
    <property type="match status" value="1"/>
</dbReference>
<dbReference type="SUPFAM" id="SSF49998">
    <property type="entry name" value="Amine oxidase catalytic domain"/>
    <property type="match status" value="1"/>
</dbReference>
<sequence>MEQKNALMNDMEEKIAVVSKKAPRRPSNVVISWRCWLIVRILAAVAIFLLILLAIALAITVVIKTTPPYCPSGLDNSGRNLAKPGIFSDLSPKEMIAVRDYLLGQKRLGLTPFASATVNSSYIYMITLQNPLKDAVIKFQKGAERKPSRAAKVTVYRGNTEPPRIDEFLVGPLPKPTYHRLVTSPAYRRVPVPFTSRPVDAIERAQLKSFLYKVTEELHDLFRESYGLTYHNCTPHKDCIMFEDFAPRGTSSGERMTWYWAYRETVGFYLHPLGFAIQIDHHSPFPSTWTVSRLIYNGQLFYEIEDLVERYKEGTLRKIKNIMDNVDAQFSTFSKRGHQSFDSPLRGPRLIEPEGHRYSIEDQFVQYFGWAFTFHMKSTTGLQIMDLYFQGESIAYEISLQDITAFYTGYSPETSWLGLYGLSWLLGASSYELVPGVDCPATATFIDAFHFANTDAPLRYKNSICVFEQTSSVPLRRHYSHSRDGKFQSYGGLVASSLVVRTIISLWSCDYILDYVFHLDGTMEMKISLTGYIQASYDLAGQRPYGNRIHNSVRGNLHQHLFHWKIDLDIESLDNRYQTLDMTTEFDTSFWYESTLNKTQLKFQASLKEDEAGASVAYDFDQPQHHIIYNMLETNKFGTSRGYRIVNKDMSKFLLQDSVVTNAASWARYQMAVTKYKDTEDSSSSIFAQGDPFDPVLDFSRYLEDNDTIVDTDIVAWVTSGLYHIPHAEDVPSISTAANQCSVMLIPYNFFDHCPSMAVSDALLIGKKQKSAGVNAERVFNSFGTDISEPKCYQKETSTRSFHGDVEAAEV</sequence>
<accession>A0A9W2YKI5</accession>
<dbReference type="SUPFAM" id="SSF54416">
    <property type="entry name" value="Amine oxidase N-terminal region"/>
    <property type="match status" value="2"/>
</dbReference>
<dbReference type="OrthoDB" id="5379943at2759"/>
<dbReference type="Gene3D" id="2.70.98.20">
    <property type="entry name" value="Copper amine oxidase, catalytic domain"/>
    <property type="match status" value="1"/>
</dbReference>
<comment type="cofactor">
    <cofactor evidence="6">
        <name>Cu cation</name>
        <dbReference type="ChEBI" id="CHEBI:23378"/>
    </cofactor>
    <text evidence="6">Contains 1 topaquinone per subunit.</text>
</comment>
<name>A0A9W2YKI5_BIOGL</name>
<keyword evidence="7" id="KW-1133">Transmembrane helix</keyword>
<evidence type="ECO:0000256" key="5">
    <source>
        <dbReference type="ARBA" id="ARBA00023008"/>
    </source>
</evidence>
<dbReference type="InterPro" id="IPR049947">
    <property type="entry name" value="Cu_Am_Ox_Cu-bd"/>
</dbReference>
<proteinExistence type="inferred from homology"/>
<evidence type="ECO:0000259" key="10">
    <source>
        <dbReference type="Pfam" id="PF02728"/>
    </source>
</evidence>
<dbReference type="EC" id="1.4.3.-" evidence="6"/>
<organism evidence="11 12">
    <name type="scientific">Biomphalaria glabrata</name>
    <name type="common">Bloodfluke planorb</name>
    <name type="synonym">Freshwater snail</name>
    <dbReference type="NCBI Taxonomy" id="6526"/>
    <lineage>
        <taxon>Eukaryota</taxon>
        <taxon>Metazoa</taxon>
        <taxon>Spiralia</taxon>
        <taxon>Lophotrochozoa</taxon>
        <taxon>Mollusca</taxon>
        <taxon>Gastropoda</taxon>
        <taxon>Heterobranchia</taxon>
        <taxon>Euthyneura</taxon>
        <taxon>Panpulmonata</taxon>
        <taxon>Hygrophila</taxon>
        <taxon>Lymnaeoidea</taxon>
        <taxon>Planorbidae</taxon>
        <taxon>Biomphalaria</taxon>
    </lineage>
</organism>
<dbReference type="Pfam" id="PF01179">
    <property type="entry name" value="Cu_amine_oxid"/>
    <property type="match status" value="1"/>
</dbReference>
<evidence type="ECO:0000256" key="2">
    <source>
        <dbReference type="ARBA" id="ARBA00022723"/>
    </source>
</evidence>
<keyword evidence="11" id="KW-1185">Reference proteome</keyword>
<evidence type="ECO:0000259" key="8">
    <source>
        <dbReference type="Pfam" id="PF01179"/>
    </source>
</evidence>
<evidence type="ECO:0000256" key="3">
    <source>
        <dbReference type="ARBA" id="ARBA00022772"/>
    </source>
</evidence>
<comment type="similarity">
    <text evidence="1 6">Belongs to the copper/topaquinone oxidase family.</text>
</comment>
<keyword evidence="5 6" id="KW-0186">Copper</keyword>
<dbReference type="AlphaFoldDB" id="A0A9W2YKI5"/>
<feature type="transmembrane region" description="Helical" evidence="7">
    <location>
        <begin position="41"/>
        <end position="63"/>
    </location>
</feature>
<dbReference type="FunFam" id="3.10.450.40:FF:000022">
    <property type="entry name" value="Amine oxidase"/>
    <property type="match status" value="1"/>
</dbReference>
<feature type="domain" description="Copper amine oxidase N3-terminal" evidence="10">
    <location>
        <begin position="234"/>
        <end position="298"/>
    </location>
</feature>
<dbReference type="GO" id="GO:0008131">
    <property type="term" value="F:primary methylamine oxidase activity"/>
    <property type="evidence" value="ECO:0007669"/>
    <property type="project" value="InterPro"/>
</dbReference>
<dbReference type="InterPro" id="IPR015802">
    <property type="entry name" value="Cu_amine_oxidase_N3"/>
</dbReference>
<dbReference type="InterPro" id="IPR015800">
    <property type="entry name" value="Cu_amine_oxidase_N2"/>
</dbReference>
<dbReference type="PRINTS" id="PR00766">
    <property type="entry name" value="CUDAOXIDASE"/>
</dbReference>
<dbReference type="GO" id="GO:0048038">
    <property type="term" value="F:quinone binding"/>
    <property type="evidence" value="ECO:0007669"/>
    <property type="project" value="InterPro"/>
</dbReference>
<dbReference type="GeneID" id="106079478"/>
<dbReference type="Proteomes" id="UP001165740">
    <property type="component" value="Chromosome 1"/>
</dbReference>
<keyword evidence="2 6" id="KW-0479">Metal-binding</keyword>
<comment type="PTM">
    <text evidence="6">Topaquinone (TPQ) is generated by copper-dependent autoxidation of a specific tyrosyl residue.</text>
</comment>
<dbReference type="OMA" id="YNGQLFY"/>
<keyword evidence="3 6" id="KW-0801">TPQ</keyword>
<dbReference type="RefSeq" id="XP_055863298.1">
    <property type="nucleotide sequence ID" value="XM_056007323.1"/>
</dbReference>
<dbReference type="Gene3D" id="3.10.450.40">
    <property type="match status" value="2"/>
</dbReference>
<evidence type="ECO:0000256" key="7">
    <source>
        <dbReference type="SAM" id="Phobius"/>
    </source>
</evidence>
<dbReference type="Pfam" id="PF02727">
    <property type="entry name" value="Cu_amine_oxidN2"/>
    <property type="match status" value="1"/>
</dbReference>
<keyword evidence="4 6" id="KW-0560">Oxidoreductase</keyword>
<dbReference type="InterPro" id="IPR000269">
    <property type="entry name" value="Cu_amine_oxidase"/>
</dbReference>
<dbReference type="PROSITE" id="PS01165">
    <property type="entry name" value="COPPER_AMINE_OXID_2"/>
    <property type="match status" value="1"/>
</dbReference>
<keyword evidence="7" id="KW-0812">Transmembrane</keyword>
<evidence type="ECO:0000256" key="6">
    <source>
        <dbReference type="RuleBase" id="RU000672"/>
    </source>
</evidence>
<evidence type="ECO:0000313" key="11">
    <source>
        <dbReference type="Proteomes" id="UP001165740"/>
    </source>
</evidence>
<keyword evidence="7" id="KW-0472">Membrane</keyword>
<feature type="domain" description="Copper amine oxidase catalytic" evidence="8">
    <location>
        <begin position="349"/>
        <end position="757"/>
    </location>
</feature>
<dbReference type="Pfam" id="PF02728">
    <property type="entry name" value="Cu_amine_oxidN3"/>
    <property type="match status" value="1"/>
</dbReference>
<protein>
    <recommendedName>
        <fullName evidence="6">Amine oxidase</fullName>
        <ecNumber evidence="6">1.4.3.-</ecNumber>
    </recommendedName>
</protein>
<gene>
    <name evidence="12" type="primary">LOC106079478</name>
</gene>
<dbReference type="PANTHER" id="PTHR10638">
    <property type="entry name" value="COPPER AMINE OXIDASE"/>
    <property type="match status" value="1"/>
</dbReference>
<evidence type="ECO:0000256" key="1">
    <source>
        <dbReference type="ARBA" id="ARBA00007983"/>
    </source>
</evidence>
<evidence type="ECO:0000259" key="9">
    <source>
        <dbReference type="Pfam" id="PF02727"/>
    </source>
</evidence>
<dbReference type="InterPro" id="IPR036460">
    <property type="entry name" value="Cu_amine_oxidase_C_sf"/>
</dbReference>
<dbReference type="GO" id="GO:0005507">
    <property type="term" value="F:copper ion binding"/>
    <property type="evidence" value="ECO:0007669"/>
    <property type="project" value="InterPro"/>
</dbReference>
<dbReference type="GO" id="GO:0009308">
    <property type="term" value="P:amine metabolic process"/>
    <property type="evidence" value="ECO:0007669"/>
    <property type="project" value="UniProtKB-UniRule"/>
</dbReference>
<dbReference type="GO" id="GO:0005886">
    <property type="term" value="C:plasma membrane"/>
    <property type="evidence" value="ECO:0007669"/>
    <property type="project" value="TreeGrafter"/>
</dbReference>
<evidence type="ECO:0000256" key="4">
    <source>
        <dbReference type="ARBA" id="ARBA00023002"/>
    </source>
</evidence>
<dbReference type="InterPro" id="IPR016182">
    <property type="entry name" value="Cu_amine_oxidase_N-reg"/>
</dbReference>
<dbReference type="InterPro" id="IPR015798">
    <property type="entry name" value="Cu_amine_oxidase_C"/>
</dbReference>
<evidence type="ECO:0000313" key="12">
    <source>
        <dbReference type="RefSeq" id="XP_055863298.1"/>
    </source>
</evidence>
<dbReference type="FunFam" id="3.10.450.40:FF:000007">
    <property type="entry name" value="Amine oxidase"/>
    <property type="match status" value="1"/>
</dbReference>
<feature type="domain" description="Copper amine oxidase N2-terminal" evidence="9">
    <location>
        <begin position="95"/>
        <end position="178"/>
    </location>
</feature>
<reference evidence="12" key="1">
    <citation type="submission" date="2025-08" db="UniProtKB">
        <authorList>
            <consortium name="RefSeq"/>
        </authorList>
    </citation>
    <scope>IDENTIFICATION</scope>
</reference>